<feature type="signal peptide" evidence="2">
    <location>
        <begin position="1"/>
        <end position="29"/>
    </location>
</feature>
<comment type="caution">
    <text evidence="4">The sequence shown here is derived from an EMBL/GenBank/DDBJ whole genome shotgun (WGS) entry which is preliminary data.</text>
</comment>
<dbReference type="EMBL" id="JABWPM010000016">
    <property type="protein sequence ID" value="NUY97684.1"/>
    <property type="molecule type" value="Genomic_DNA"/>
</dbReference>
<accession>A0A7Y6NFV2</accession>
<evidence type="ECO:0000256" key="2">
    <source>
        <dbReference type="SAM" id="SignalP"/>
    </source>
</evidence>
<keyword evidence="2" id="KW-0732">Signal</keyword>
<feature type="region of interest" description="Disordered" evidence="1">
    <location>
        <begin position="380"/>
        <end position="401"/>
    </location>
</feature>
<evidence type="ECO:0000313" key="5">
    <source>
        <dbReference type="Proteomes" id="UP000566985"/>
    </source>
</evidence>
<dbReference type="AlphaFoldDB" id="A0A7Y6NFV2"/>
<reference evidence="4 5" key="1">
    <citation type="submission" date="2020-05" db="EMBL/GenBank/DDBJ databases">
        <title>Whole Genome Sequences of Enterobacteriales Associated with the International Space Station.</title>
        <authorList>
            <person name="Bharadwaj A."/>
            <person name="Daudu R."/>
            <person name="Singh N."/>
            <person name="Wood J."/>
            <person name="Debieu M."/>
            <person name="Mason C."/>
            <person name="Wang C."/>
            <person name="Venkateswaran K."/>
        </authorList>
    </citation>
    <scope>NUCLEOTIDE SEQUENCE [LARGE SCALE GENOMIC DNA]</scope>
    <source>
        <strain evidence="4 5">IF5SW-B1</strain>
    </source>
</reference>
<feature type="domain" description="Fe/B12 periplasmic-binding" evidence="3">
    <location>
        <begin position="48"/>
        <end position="348"/>
    </location>
</feature>
<gene>
    <name evidence="4" type="ORF">HU668_14615</name>
</gene>
<protein>
    <submittedName>
        <fullName evidence="4">ABC transporter substrate-binding protein</fullName>
    </submittedName>
</protein>
<dbReference type="Gene3D" id="3.40.50.1980">
    <property type="entry name" value="Nitrogenase molybdenum iron protein domain"/>
    <property type="match status" value="2"/>
</dbReference>
<dbReference type="RefSeq" id="WP_084227923.1">
    <property type="nucleotide sequence ID" value="NZ_JABWPE010000016.1"/>
</dbReference>
<name>A0A7Y6NFV2_9GAMM</name>
<dbReference type="Pfam" id="PF01497">
    <property type="entry name" value="Peripla_BP_2"/>
    <property type="match status" value="1"/>
</dbReference>
<dbReference type="PROSITE" id="PS50983">
    <property type="entry name" value="FE_B12_PBP"/>
    <property type="match status" value="1"/>
</dbReference>
<dbReference type="PANTHER" id="PTHR30535">
    <property type="entry name" value="VITAMIN B12-BINDING PROTEIN"/>
    <property type="match status" value="1"/>
</dbReference>
<feature type="compositionally biased region" description="Basic and acidic residues" evidence="1">
    <location>
        <begin position="384"/>
        <end position="401"/>
    </location>
</feature>
<dbReference type="InterPro" id="IPR002491">
    <property type="entry name" value="ABC_transptr_periplasmic_BD"/>
</dbReference>
<organism evidence="4 5">
    <name type="scientific">Pantoea brenneri</name>
    <dbReference type="NCBI Taxonomy" id="472694"/>
    <lineage>
        <taxon>Bacteria</taxon>
        <taxon>Pseudomonadati</taxon>
        <taxon>Pseudomonadota</taxon>
        <taxon>Gammaproteobacteria</taxon>
        <taxon>Enterobacterales</taxon>
        <taxon>Erwiniaceae</taxon>
        <taxon>Pantoea</taxon>
    </lineage>
</organism>
<sequence>MLNFNPLGRLLRNSLLLIGLVCASSPTPARTLTDITGQTVSVPDRPQRIVLGESRMLYSIALLTPGNPLQQIVGWPQDLKKYDPQTWQIFARQFPQMLTIPALGQEGVNDINPEQVIALKPDLVILPQLARNSDAGLQLETMLKAAKIPVLKVDLRVHLLKNSERSMTLLGEVFNQPQRAADFNRFYRSHMQRIANRLARYHGPKPTVLLQLHLGRRSECCVTSVNGNLGELLRFAGGENIASQQVKGVFGRLSEEQVIAAQPDYYFATGIGNADEPDRLTLGPAVSAAQTRESLLRLTQQQNGLKQLRALRDGHSGALWHNFYLSPWHVVATEFFATTLYPELFHDVDPQQTLRQMFQKFLPIPLSGSYLYRLTPVNAPPSVSRERSPEVLHPDDISHHR</sequence>
<evidence type="ECO:0000259" key="3">
    <source>
        <dbReference type="PROSITE" id="PS50983"/>
    </source>
</evidence>
<evidence type="ECO:0000256" key="1">
    <source>
        <dbReference type="SAM" id="MobiDB-lite"/>
    </source>
</evidence>
<feature type="chain" id="PRO_5031225115" evidence="2">
    <location>
        <begin position="30"/>
        <end position="401"/>
    </location>
</feature>
<dbReference type="CDD" id="cd01139">
    <property type="entry name" value="TroA_f"/>
    <property type="match status" value="1"/>
</dbReference>
<dbReference type="PANTHER" id="PTHR30535:SF34">
    <property type="entry name" value="MOLYBDATE-BINDING PROTEIN MOLA"/>
    <property type="match status" value="1"/>
</dbReference>
<evidence type="ECO:0000313" key="4">
    <source>
        <dbReference type="EMBL" id="NUY97684.1"/>
    </source>
</evidence>
<proteinExistence type="predicted"/>
<dbReference type="SUPFAM" id="SSF53807">
    <property type="entry name" value="Helical backbone' metal receptor"/>
    <property type="match status" value="1"/>
</dbReference>
<dbReference type="Proteomes" id="UP000566985">
    <property type="component" value="Unassembled WGS sequence"/>
</dbReference>
<dbReference type="GeneID" id="57346268"/>
<dbReference type="InterPro" id="IPR050902">
    <property type="entry name" value="ABC_Transporter_SBP"/>
</dbReference>